<dbReference type="AlphaFoldDB" id="A0A4Y8VF78"/>
<dbReference type="InterPro" id="IPR019823">
    <property type="entry name" value="Mechanosensitive_channel_CS"/>
</dbReference>
<dbReference type="OrthoDB" id="9810350at2"/>
<evidence type="ECO:0000256" key="6">
    <source>
        <dbReference type="ARBA" id="ARBA00022519"/>
    </source>
</evidence>
<accession>A0A4Y8VF78</accession>
<proteinExistence type="inferred from homology"/>
<evidence type="ECO:0000313" key="15">
    <source>
        <dbReference type="Proteomes" id="UP000297872"/>
    </source>
</evidence>
<comment type="subunit">
    <text evidence="3 12">Homopentamer.</text>
</comment>
<dbReference type="InterPro" id="IPR037673">
    <property type="entry name" value="MSC/AndL"/>
</dbReference>
<evidence type="ECO:0000256" key="9">
    <source>
        <dbReference type="ARBA" id="ARBA00023065"/>
    </source>
</evidence>
<keyword evidence="7 12" id="KW-0812">Transmembrane</keyword>
<sequence>MSKFLNEFKEFAMRGNVLDMAVGVIIGGAFGKIVSSVVNDVIMPPIGWLIGGVNFADLKLTLPTVQVAGEEFKTATINYGSFLQTCFDFLIVAFCIFMLIKAVNKLAKKKEEPKEPEAPKAPEPSAEEKLLMEIRDLLKSQQK</sequence>
<comment type="caution">
    <text evidence="14">The sequence shown here is derived from an EMBL/GenBank/DDBJ whole genome shotgun (WGS) entry which is preliminary data.</text>
</comment>
<protein>
    <recommendedName>
        <fullName evidence="12">Large-conductance mechanosensitive channel</fullName>
    </recommendedName>
</protein>
<evidence type="ECO:0000256" key="11">
    <source>
        <dbReference type="ARBA" id="ARBA00023303"/>
    </source>
</evidence>
<dbReference type="PANTHER" id="PTHR30266:SF2">
    <property type="entry name" value="LARGE-CONDUCTANCE MECHANOSENSITIVE CHANNEL"/>
    <property type="match status" value="1"/>
</dbReference>
<dbReference type="NCBIfam" id="TIGR00220">
    <property type="entry name" value="mscL"/>
    <property type="match status" value="1"/>
</dbReference>
<keyword evidence="15" id="KW-1185">Reference proteome</keyword>
<keyword evidence="11 12" id="KW-0407">Ion channel</keyword>
<evidence type="ECO:0000256" key="13">
    <source>
        <dbReference type="SAM" id="MobiDB-lite"/>
    </source>
</evidence>
<dbReference type="Gene3D" id="1.10.1200.120">
    <property type="entry name" value="Large-conductance mechanosensitive channel, MscL, domain 1"/>
    <property type="match status" value="1"/>
</dbReference>
<evidence type="ECO:0000256" key="7">
    <source>
        <dbReference type="ARBA" id="ARBA00022692"/>
    </source>
</evidence>
<keyword evidence="6" id="KW-0997">Cell inner membrane</keyword>
<keyword evidence="10 12" id="KW-0472">Membrane</keyword>
<dbReference type="PRINTS" id="PR01264">
    <property type="entry name" value="MECHCHANNEL"/>
</dbReference>
<feature type="region of interest" description="Disordered" evidence="13">
    <location>
        <begin position="109"/>
        <end position="129"/>
    </location>
</feature>
<evidence type="ECO:0000256" key="10">
    <source>
        <dbReference type="ARBA" id="ARBA00023136"/>
    </source>
</evidence>
<evidence type="ECO:0000256" key="5">
    <source>
        <dbReference type="ARBA" id="ARBA00022475"/>
    </source>
</evidence>
<dbReference type="HAMAP" id="MF_00115">
    <property type="entry name" value="MscL"/>
    <property type="match status" value="1"/>
</dbReference>
<evidence type="ECO:0000256" key="8">
    <source>
        <dbReference type="ARBA" id="ARBA00022989"/>
    </source>
</evidence>
<dbReference type="PANTHER" id="PTHR30266">
    <property type="entry name" value="MECHANOSENSITIVE CHANNEL MSCL"/>
    <property type="match status" value="1"/>
</dbReference>
<dbReference type="FunFam" id="1.10.1200.120:FF:000001">
    <property type="entry name" value="Large-conductance mechanosensitive channel"/>
    <property type="match status" value="1"/>
</dbReference>
<evidence type="ECO:0000313" key="14">
    <source>
        <dbReference type="EMBL" id="TFH79291.1"/>
    </source>
</evidence>
<dbReference type="PROSITE" id="PS01327">
    <property type="entry name" value="MSCL"/>
    <property type="match status" value="1"/>
</dbReference>
<reference evidence="14 15" key="1">
    <citation type="submission" date="2019-02" db="EMBL/GenBank/DDBJ databases">
        <title>Draft Genome Sequence of the Prevotella sp. BCRC 81118, Isolated from Human Feces.</title>
        <authorList>
            <person name="Huang C.-H."/>
        </authorList>
    </citation>
    <scope>NUCLEOTIDE SEQUENCE [LARGE SCALE GENOMIC DNA]</scope>
    <source>
        <strain evidence="14 15">BCRC 81118</strain>
    </source>
</reference>
<dbReference type="EMBL" id="SGVY01000026">
    <property type="protein sequence ID" value="TFH79291.1"/>
    <property type="molecule type" value="Genomic_DNA"/>
</dbReference>
<dbReference type="InterPro" id="IPR001185">
    <property type="entry name" value="MS_channel"/>
</dbReference>
<dbReference type="Proteomes" id="UP000297872">
    <property type="component" value="Unassembled WGS sequence"/>
</dbReference>
<comment type="function">
    <text evidence="12">Channel that opens in response to stretch forces in the membrane lipid bilayer. May participate in the regulation of osmotic pressure changes within the cell.</text>
</comment>
<evidence type="ECO:0000256" key="12">
    <source>
        <dbReference type="HAMAP-Rule" id="MF_00115"/>
    </source>
</evidence>
<keyword evidence="5 12" id="KW-1003">Cell membrane</keyword>
<dbReference type="InterPro" id="IPR036019">
    <property type="entry name" value="MscL_channel"/>
</dbReference>
<gene>
    <name evidence="12 14" type="primary">mscL</name>
    <name evidence="14" type="ORF">EXN75_10205</name>
</gene>
<organism evidence="14 15">
    <name type="scientific">Segatella hominis</name>
    <dbReference type="NCBI Taxonomy" id="2518605"/>
    <lineage>
        <taxon>Bacteria</taxon>
        <taxon>Pseudomonadati</taxon>
        <taxon>Bacteroidota</taxon>
        <taxon>Bacteroidia</taxon>
        <taxon>Bacteroidales</taxon>
        <taxon>Prevotellaceae</taxon>
        <taxon>Segatella</taxon>
    </lineage>
</organism>
<dbReference type="Pfam" id="PF01741">
    <property type="entry name" value="MscL"/>
    <property type="match status" value="1"/>
</dbReference>
<keyword evidence="8 12" id="KW-1133">Transmembrane helix</keyword>
<evidence type="ECO:0000256" key="3">
    <source>
        <dbReference type="ARBA" id="ARBA00011255"/>
    </source>
</evidence>
<evidence type="ECO:0000256" key="1">
    <source>
        <dbReference type="ARBA" id="ARBA00004651"/>
    </source>
</evidence>
<dbReference type="GO" id="GO:0005886">
    <property type="term" value="C:plasma membrane"/>
    <property type="evidence" value="ECO:0007669"/>
    <property type="project" value="UniProtKB-SubCell"/>
</dbReference>
<comment type="similarity">
    <text evidence="2 12">Belongs to the MscL family.</text>
</comment>
<evidence type="ECO:0000256" key="4">
    <source>
        <dbReference type="ARBA" id="ARBA00022448"/>
    </source>
</evidence>
<keyword evidence="9 12" id="KW-0406">Ion transport</keyword>
<dbReference type="SUPFAM" id="SSF81330">
    <property type="entry name" value="Gated mechanosensitive channel"/>
    <property type="match status" value="1"/>
</dbReference>
<feature type="transmembrane region" description="Helical" evidence="12">
    <location>
        <begin position="20"/>
        <end position="38"/>
    </location>
</feature>
<keyword evidence="4 12" id="KW-0813">Transport</keyword>
<dbReference type="GeneID" id="302995654"/>
<comment type="subcellular location">
    <subcellularLocation>
        <location evidence="1 12">Cell membrane</location>
        <topology evidence="1 12">Multi-pass membrane protein</topology>
    </subcellularLocation>
</comment>
<dbReference type="GO" id="GO:0008381">
    <property type="term" value="F:mechanosensitive monoatomic ion channel activity"/>
    <property type="evidence" value="ECO:0007669"/>
    <property type="project" value="UniProtKB-UniRule"/>
</dbReference>
<feature type="transmembrane region" description="Helical" evidence="12">
    <location>
        <begin position="82"/>
        <end position="100"/>
    </location>
</feature>
<name>A0A4Y8VF78_9BACT</name>
<dbReference type="NCBIfam" id="NF001843">
    <property type="entry name" value="PRK00567.1-4"/>
    <property type="match status" value="1"/>
</dbReference>
<dbReference type="RefSeq" id="WP_134843727.1">
    <property type="nucleotide sequence ID" value="NZ_DBGBKM010000003.1"/>
</dbReference>
<evidence type="ECO:0000256" key="2">
    <source>
        <dbReference type="ARBA" id="ARBA00007254"/>
    </source>
</evidence>